<sequence>MRSCRVNNQVLAPSSLLETHILDKLDETVSRSQNCVSWSQLPPQQKEPDDSSSYSSSMYTNLNQENDRVTCAYPTDQRTPPVEKYVKKIRKQALELYHLYTIHENQQKKAQKLERKLLKQKKVAQGLEERCKELRQMLETSSKVHRGENTVSKLQKLSFDLEHEKQKWSQARVKAQGVLMELEKYHQRVCEKNFGPKDTEDERAQYIQLLERVVHLKADELECSGHEELLLLLSSLRQTGYKQEMALDEAQREISALKQQKREVEQLNRQIDYLQSELNQKENTLVQTANERQRWRLDCESQNARLQELEAFNRSLSITVEEQRVREKKLIRRYQHTRKQSKVSCFQIQEFEQERNTTREQYEEKQQLFEMNSMRSIEGEQRLMQEHRLIQGRLDGYVNAVQSLESICHQQLIRYTCQNGGDISPGLVMPFLKSSESIFHVHASTDSDSLASFNDRILAFVKNTINFCEEVYRVEASYSRESDSLRAAIAHLQQTVTLYELELAHRDEDPAISNLLLNAFKTEEECKRGHNIRHSYQLKQFEIQLVASQRLFVELSNYYSECLPAQHELRKQYALLNRENPSEMIQFFPQLVKAYIASCHCECSRPNFCERNVKASSDCSSEVPPCIQGNATPSIPYEAYTQDSIQPIGFQDFREAESDLDPLQDQINLVQQIFQAYKTQR</sequence>
<name>A0A024GQ92_9STRA</name>
<keyword evidence="1" id="KW-0175">Coiled coil</keyword>
<gene>
    <name evidence="3" type="ORF">BN9_096580</name>
</gene>
<dbReference type="AlphaFoldDB" id="A0A024GQ92"/>
<feature type="coiled-coil region" evidence="1">
    <location>
        <begin position="247"/>
        <end position="291"/>
    </location>
</feature>
<dbReference type="Proteomes" id="UP000053237">
    <property type="component" value="Unassembled WGS sequence"/>
</dbReference>
<evidence type="ECO:0000313" key="3">
    <source>
        <dbReference type="EMBL" id="CCI48520.1"/>
    </source>
</evidence>
<dbReference type="InParanoid" id="A0A024GQ92"/>
<reference evidence="3 4" key="1">
    <citation type="submission" date="2012-05" db="EMBL/GenBank/DDBJ databases">
        <title>Recombination and specialization in a pathogen metapopulation.</title>
        <authorList>
            <person name="Gardiner A."/>
            <person name="Kemen E."/>
            <person name="Schultz-Larsen T."/>
            <person name="MacLean D."/>
            <person name="Van Oosterhout C."/>
            <person name="Jones J.D.G."/>
        </authorList>
    </citation>
    <scope>NUCLEOTIDE SEQUENCE [LARGE SCALE GENOMIC DNA]</scope>
    <source>
        <strain evidence="3 4">Ac Nc2</strain>
    </source>
</reference>
<feature type="region of interest" description="Disordered" evidence="2">
    <location>
        <begin position="37"/>
        <end position="58"/>
    </location>
</feature>
<dbReference type="EMBL" id="CAIX01000231">
    <property type="protein sequence ID" value="CCI48520.1"/>
    <property type="molecule type" value="Genomic_DNA"/>
</dbReference>
<accession>A0A024GQ92</accession>
<comment type="caution">
    <text evidence="3">The sequence shown here is derived from an EMBL/GenBank/DDBJ whole genome shotgun (WGS) entry which is preliminary data.</text>
</comment>
<feature type="coiled-coil region" evidence="1">
    <location>
        <begin position="103"/>
        <end position="144"/>
    </location>
</feature>
<evidence type="ECO:0000313" key="4">
    <source>
        <dbReference type="Proteomes" id="UP000053237"/>
    </source>
</evidence>
<dbReference type="STRING" id="65357.A0A024GQ92"/>
<keyword evidence="4" id="KW-1185">Reference proteome</keyword>
<protein>
    <submittedName>
        <fullName evidence="3">Uncharacterized protein</fullName>
    </submittedName>
</protein>
<evidence type="ECO:0000256" key="1">
    <source>
        <dbReference type="SAM" id="Coils"/>
    </source>
</evidence>
<organism evidence="3 4">
    <name type="scientific">Albugo candida</name>
    <dbReference type="NCBI Taxonomy" id="65357"/>
    <lineage>
        <taxon>Eukaryota</taxon>
        <taxon>Sar</taxon>
        <taxon>Stramenopiles</taxon>
        <taxon>Oomycota</taxon>
        <taxon>Peronosporomycetes</taxon>
        <taxon>Albuginales</taxon>
        <taxon>Albuginaceae</taxon>
        <taxon>Albugo</taxon>
    </lineage>
</organism>
<proteinExistence type="predicted"/>
<evidence type="ECO:0000256" key="2">
    <source>
        <dbReference type="SAM" id="MobiDB-lite"/>
    </source>
</evidence>